<organism evidence="9 10">
    <name type="scientific">Apolygus lucorum</name>
    <name type="common">Small green plant bug</name>
    <name type="synonym">Lygocoris lucorum</name>
    <dbReference type="NCBI Taxonomy" id="248454"/>
    <lineage>
        <taxon>Eukaryota</taxon>
        <taxon>Metazoa</taxon>
        <taxon>Ecdysozoa</taxon>
        <taxon>Arthropoda</taxon>
        <taxon>Hexapoda</taxon>
        <taxon>Insecta</taxon>
        <taxon>Pterygota</taxon>
        <taxon>Neoptera</taxon>
        <taxon>Paraneoptera</taxon>
        <taxon>Hemiptera</taxon>
        <taxon>Heteroptera</taxon>
        <taxon>Panheteroptera</taxon>
        <taxon>Cimicomorpha</taxon>
        <taxon>Miridae</taxon>
        <taxon>Mirini</taxon>
        <taxon>Apolygus</taxon>
    </lineage>
</organism>
<protein>
    <recommendedName>
        <fullName evidence="2">phosphoinositide 5-phosphatase</fullName>
        <ecNumber evidence="2">3.1.3.36</ecNumber>
    </recommendedName>
    <alternativeName>
        <fullName evidence="6">Phosphatidylinositol 4,5-bisphosphate 5-phosphatase</fullName>
    </alternativeName>
</protein>
<dbReference type="OrthoDB" id="2248459at2759"/>
<dbReference type="SUPFAM" id="SSF56219">
    <property type="entry name" value="DNase I-like"/>
    <property type="match status" value="1"/>
</dbReference>
<dbReference type="EMBL" id="WIXP02000015">
    <property type="protein sequence ID" value="KAF6199309.1"/>
    <property type="molecule type" value="Genomic_DNA"/>
</dbReference>
<dbReference type="InterPro" id="IPR000300">
    <property type="entry name" value="IPPc"/>
</dbReference>
<evidence type="ECO:0000313" key="9">
    <source>
        <dbReference type="EMBL" id="KAF6199309.1"/>
    </source>
</evidence>
<dbReference type="FunFam" id="3.60.10.10:FF:000039">
    <property type="entry name" value="72 kDa inositol polyphosphate 5-phosphatase"/>
    <property type="match status" value="1"/>
</dbReference>
<dbReference type="GO" id="GO:0004439">
    <property type="term" value="F:phosphatidylinositol-4,5-bisphosphate 5-phosphatase activity"/>
    <property type="evidence" value="ECO:0007669"/>
    <property type="project" value="UniProtKB-EC"/>
</dbReference>
<feature type="region of interest" description="Disordered" evidence="7">
    <location>
        <begin position="98"/>
        <end position="123"/>
    </location>
</feature>
<dbReference type="GO" id="GO:0046856">
    <property type="term" value="P:phosphatidylinositol dephosphorylation"/>
    <property type="evidence" value="ECO:0007669"/>
    <property type="project" value="InterPro"/>
</dbReference>
<evidence type="ECO:0000256" key="7">
    <source>
        <dbReference type="SAM" id="MobiDB-lite"/>
    </source>
</evidence>
<evidence type="ECO:0000256" key="1">
    <source>
        <dbReference type="ARBA" id="ARBA00004138"/>
    </source>
</evidence>
<keyword evidence="3" id="KW-0378">Hydrolase</keyword>
<feature type="compositionally biased region" description="Basic and acidic residues" evidence="7">
    <location>
        <begin position="164"/>
        <end position="173"/>
    </location>
</feature>
<sequence>MDEIVSSPVSSPAKCTRKIPSLSQLLGRKKRIGCLPIPKNGSVEAISSSVESDFDKTVGHSKRYEPCRGGADVTANTNVSLCCAITEHSRTPIHIQSRFRSDKKNKMGKKKEKEPLAGNETQNGIVVPQENVAEVVVVPTSAVGSKKKSHIRSFSLSRGLFSAPEKKDAEKPVADSPESTPGGRTPESSPSPVARPGSRSRFLMTRRSVDNIAASSSASSPLSIRSNPPAGEENVGKSGSGGGKKKKSRPSSLVVVSRRYQDKMGDSGLNASMDSLARQSLLAAQVLNILPASKARERNFLCGRVAANSLLGKVELERALPLREVSIYVATWNMNGQAPPQGLNPLLLPEGITHVPDIVVVGTQESYPEKGQWEIILQETLGPSHVLFQSSTFGTLHMAIFIRRDLIWFVSVADEDSYSVRAGTAFRTKGAIAVAFYLFGTTFLFLTCHLTAHQEKVKERLEDIRRIVKALELPHRLPCRHRNKDVTDNFDYVFWSGDLNFRLTRPRSEVLEWIDQRTFPLKEPAQCTPGDQLTDSIRDGSILRGFEEGPLTFAPSYKYDPGTSTFDTSSKQRTPSYTDRILYKTRRSTEAAIECLAYSSVSSVSTSDHKPVWGLYKCPIRPGIDTIPLNAGSFNRDVYLEAIKKRATQQDQQDSASAVCSIQ</sequence>
<evidence type="ECO:0000256" key="4">
    <source>
        <dbReference type="ARBA" id="ARBA00023098"/>
    </source>
</evidence>
<proteinExistence type="predicted"/>
<evidence type="ECO:0000256" key="2">
    <source>
        <dbReference type="ARBA" id="ARBA00013044"/>
    </source>
</evidence>
<dbReference type="PANTHER" id="PTHR47039">
    <property type="entry name" value="INOSITOL POLYPHOSPHATE 5-PHOSPHATASE E"/>
    <property type="match status" value="1"/>
</dbReference>
<keyword evidence="10" id="KW-1185">Reference proteome</keyword>
<dbReference type="Gene3D" id="3.60.10.10">
    <property type="entry name" value="Endonuclease/exonuclease/phosphatase"/>
    <property type="match status" value="1"/>
</dbReference>
<dbReference type="GO" id="GO:0005929">
    <property type="term" value="C:cilium"/>
    <property type="evidence" value="ECO:0007669"/>
    <property type="project" value="UniProtKB-SubCell"/>
</dbReference>
<accession>A0A6A4JA56</accession>
<gene>
    <name evidence="9" type="ORF">GE061_007335</name>
</gene>
<dbReference type="InterPro" id="IPR053321">
    <property type="entry name" value="IPP-5-Phosphatase_Type_IV"/>
</dbReference>
<comment type="caution">
    <text evidence="9">The sequence shown here is derived from an EMBL/GenBank/DDBJ whole genome shotgun (WGS) entry which is preliminary data.</text>
</comment>
<feature type="region of interest" description="Disordered" evidence="7">
    <location>
        <begin position="162"/>
        <end position="201"/>
    </location>
</feature>
<dbReference type="Proteomes" id="UP000466442">
    <property type="component" value="Unassembled WGS sequence"/>
</dbReference>
<keyword evidence="5" id="KW-0966">Cell projection</keyword>
<keyword evidence="4" id="KW-0443">Lipid metabolism</keyword>
<feature type="domain" description="Inositol polyphosphate-related phosphatase" evidence="8">
    <location>
        <begin position="323"/>
        <end position="624"/>
    </location>
</feature>
<comment type="subcellular location">
    <subcellularLocation>
        <location evidence="1">Cell projection</location>
        <location evidence="1">Cilium</location>
    </subcellularLocation>
</comment>
<dbReference type="AlphaFoldDB" id="A0A6A4JA56"/>
<dbReference type="InterPro" id="IPR036691">
    <property type="entry name" value="Endo/exonu/phosph_ase_sf"/>
</dbReference>
<dbReference type="Pfam" id="PF22669">
    <property type="entry name" value="Exo_endo_phos2"/>
    <property type="match status" value="1"/>
</dbReference>
<dbReference type="EC" id="3.1.3.36" evidence="2"/>
<feature type="compositionally biased region" description="Basic and acidic residues" evidence="7">
    <location>
        <begin position="99"/>
        <end position="115"/>
    </location>
</feature>
<evidence type="ECO:0000259" key="8">
    <source>
        <dbReference type="SMART" id="SM00128"/>
    </source>
</evidence>
<evidence type="ECO:0000313" key="10">
    <source>
        <dbReference type="Proteomes" id="UP000466442"/>
    </source>
</evidence>
<feature type="region of interest" description="Disordered" evidence="7">
    <location>
        <begin position="213"/>
        <end position="255"/>
    </location>
</feature>
<dbReference type="PANTHER" id="PTHR47039:SF1">
    <property type="entry name" value="INOSITOL POLYPHOSPHATE 5-PHOSPHATASE E"/>
    <property type="match status" value="1"/>
</dbReference>
<evidence type="ECO:0000256" key="5">
    <source>
        <dbReference type="ARBA" id="ARBA00023273"/>
    </source>
</evidence>
<evidence type="ECO:0000256" key="6">
    <source>
        <dbReference type="ARBA" id="ARBA00075837"/>
    </source>
</evidence>
<name>A0A6A4JA56_APOLU</name>
<reference evidence="9" key="1">
    <citation type="journal article" date="2021" name="Mol. Ecol. Resour.">
        <title>Apolygus lucorum genome provides insights into omnivorousness and mesophyll feeding.</title>
        <authorList>
            <person name="Liu Y."/>
            <person name="Liu H."/>
            <person name="Wang H."/>
            <person name="Huang T."/>
            <person name="Liu B."/>
            <person name="Yang B."/>
            <person name="Yin L."/>
            <person name="Li B."/>
            <person name="Zhang Y."/>
            <person name="Zhang S."/>
            <person name="Jiang F."/>
            <person name="Zhang X."/>
            <person name="Ren Y."/>
            <person name="Wang B."/>
            <person name="Wang S."/>
            <person name="Lu Y."/>
            <person name="Wu K."/>
            <person name="Fan W."/>
            <person name="Wang G."/>
        </authorList>
    </citation>
    <scope>NUCLEOTIDE SEQUENCE</scope>
    <source>
        <strain evidence="9">12Hb</strain>
    </source>
</reference>
<evidence type="ECO:0000256" key="3">
    <source>
        <dbReference type="ARBA" id="ARBA00022801"/>
    </source>
</evidence>
<dbReference type="SMART" id="SM00128">
    <property type="entry name" value="IPPc"/>
    <property type="match status" value="1"/>
</dbReference>